<protein>
    <submittedName>
        <fullName evidence="5">Elongation factor 1-alpha 1</fullName>
    </submittedName>
</protein>
<sequence>MEQRSFMHAWVLDKLKAEHDYGVTIAISLWQSETSKCHVTVTSAPGHRDFITDMTTGTSGGLRCPKCAVGVGEFEAGISRNRWTCEHAVLAHTLV</sequence>
<dbReference type="AlphaFoldDB" id="A0A091DE97"/>
<dbReference type="InterPro" id="IPR027417">
    <property type="entry name" value="P-loop_NTPase"/>
</dbReference>
<evidence type="ECO:0000313" key="5">
    <source>
        <dbReference type="EMBL" id="KFO28585.1"/>
    </source>
</evidence>
<dbReference type="GO" id="GO:0005525">
    <property type="term" value="F:GTP binding"/>
    <property type="evidence" value="ECO:0007669"/>
    <property type="project" value="UniProtKB-KW"/>
</dbReference>
<dbReference type="GO" id="GO:0003746">
    <property type="term" value="F:translation elongation factor activity"/>
    <property type="evidence" value="ECO:0007669"/>
    <property type="project" value="UniProtKB-KW"/>
</dbReference>
<dbReference type="InterPro" id="IPR050100">
    <property type="entry name" value="TRAFAC_GTPase_members"/>
</dbReference>
<dbReference type="Pfam" id="PF00009">
    <property type="entry name" value="GTP_EFTU"/>
    <property type="match status" value="1"/>
</dbReference>
<dbReference type="Proteomes" id="UP000028990">
    <property type="component" value="Unassembled WGS sequence"/>
</dbReference>
<feature type="domain" description="Tr-type G" evidence="4">
    <location>
        <begin position="9"/>
        <end position="77"/>
    </location>
</feature>
<organism evidence="5 6">
    <name type="scientific">Fukomys damarensis</name>
    <name type="common">Damaraland mole rat</name>
    <name type="synonym">Cryptomys damarensis</name>
    <dbReference type="NCBI Taxonomy" id="885580"/>
    <lineage>
        <taxon>Eukaryota</taxon>
        <taxon>Metazoa</taxon>
        <taxon>Chordata</taxon>
        <taxon>Craniata</taxon>
        <taxon>Vertebrata</taxon>
        <taxon>Euteleostomi</taxon>
        <taxon>Mammalia</taxon>
        <taxon>Eutheria</taxon>
        <taxon>Euarchontoglires</taxon>
        <taxon>Glires</taxon>
        <taxon>Rodentia</taxon>
        <taxon>Hystricomorpha</taxon>
        <taxon>Bathyergidae</taxon>
        <taxon>Fukomys</taxon>
    </lineage>
</organism>
<dbReference type="SUPFAM" id="SSF52540">
    <property type="entry name" value="P-loop containing nucleoside triphosphate hydrolases"/>
    <property type="match status" value="1"/>
</dbReference>
<dbReference type="PANTHER" id="PTHR23115">
    <property type="entry name" value="TRANSLATION FACTOR"/>
    <property type="match status" value="1"/>
</dbReference>
<dbReference type="GO" id="GO:0003924">
    <property type="term" value="F:GTPase activity"/>
    <property type="evidence" value="ECO:0007669"/>
    <property type="project" value="InterPro"/>
</dbReference>
<comment type="catalytic activity">
    <reaction evidence="3">
        <text>GTP + H2O = GDP + phosphate + H(+)</text>
        <dbReference type="Rhea" id="RHEA:19669"/>
        <dbReference type="ChEBI" id="CHEBI:15377"/>
        <dbReference type="ChEBI" id="CHEBI:15378"/>
        <dbReference type="ChEBI" id="CHEBI:37565"/>
        <dbReference type="ChEBI" id="CHEBI:43474"/>
        <dbReference type="ChEBI" id="CHEBI:58189"/>
    </reaction>
    <physiologicalReaction direction="left-to-right" evidence="3">
        <dbReference type="Rhea" id="RHEA:19670"/>
    </physiologicalReaction>
</comment>
<evidence type="ECO:0000259" key="4">
    <source>
        <dbReference type="Pfam" id="PF00009"/>
    </source>
</evidence>
<dbReference type="Gene3D" id="3.40.50.300">
    <property type="entry name" value="P-loop containing nucleotide triphosphate hydrolases"/>
    <property type="match status" value="1"/>
</dbReference>
<keyword evidence="1" id="KW-0547">Nucleotide-binding</keyword>
<evidence type="ECO:0000256" key="3">
    <source>
        <dbReference type="ARBA" id="ARBA00049117"/>
    </source>
</evidence>
<dbReference type="EMBL" id="KN122721">
    <property type="protein sequence ID" value="KFO28585.1"/>
    <property type="molecule type" value="Genomic_DNA"/>
</dbReference>
<keyword evidence="2" id="KW-0342">GTP-binding</keyword>
<keyword evidence="5" id="KW-0251">Elongation factor</keyword>
<evidence type="ECO:0000256" key="2">
    <source>
        <dbReference type="ARBA" id="ARBA00023134"/>
    </source>
</evidence>
<evidence type="ECO:0000256" key="1">
    <source>
        <dbReference type="ARBA" id="ARBA00022741"/>
    </source>
</evidence>
<keyword evidence="6" id="KW-1185">Reference proteome</keyword>
<proteinExistence type="predicted"/>
<reference evidence="5 6" key="1">
    <citation type="submission" date="2013-11" db="EMBL/GenBank/DDBJ databases">
        <title>The Damaraland mole rat (Fukomys damarensis) genome and evolution of African mole rats.</title>
        <authorList>
            <person name="Gladyshev V.N."/>
            <person name="Fang X."/>
        </authorList>
    </citation>
    <scope>NUCLEOTIDE SEQUENCE [LARGE SCALE GENOMIC DNA]</scope>
    <source>
        <tissue evidence="5">Liver</tissue>
    </source>
</reference>
<dbReference type="InterPro" id="IPR000795">
    <property type="entry name" value="T_Tr_GTP-bd_dom"/>
</dbReference>
<keyword evidence="5" id="KW-0648">Protein biosynthesis</keyword>
<evidence type="ECO:0000313" key="6">
    <source>
        <dbReference type="Proteomes" id="UP000028990"/>
    </source>
</evidence>
<name>A0A091DE97_FUKDA</name>
<gene>
    <name evidence="5" type="ORF">H920_10018</name>
</gene>
<accession>A0A091DE97</accession>